<dbReference type="CDD" id="cd20092">
    <property type="entry name" value="MBT_dScm-like_rpt2"/>
    <property type="match status" value="1"/>
</dbReference>
<dbReference type="InterPro" id="IPR013761">
    <property type="entry name" value="SAM/pointed_sf"/>
</dbReference>
<dbReference type="Pfam" id="PF17208">
    <property type="entry name" value="RBR"/>
    <property type="match status" value="1"/>
</dbReference>
<evidence type="ECO:0000256" key="4">
    <source>
        <dbReference type="ARBA" id="ARBA00022737"/>
    </source>
</evidence>
<feature type="repeat" description="MBT" evidence="8">
    <location>
        <begin position="1"/>
        <end position="76"/>
    </location>
</feature>
<dbReference type="FunFam" id="2.30.30.140:FF:000016">
    <property type="entry name" value="polycomb protein SCMH1 isoform X1"/>
    <property type="match status" value="1"/>
</dbReference>
<dbReference type="AlphaFoldDB" id="A0A9B0TBT9"/>
<dbReference type="Pfam" id="PF00536">
    <property type="entry name" value="SAM_1"/>
    <property type="match status" value="1"/>
</dbReference>
<dbReference type="InterPro" id="IPR047531">
    <property type="entry name" value="SAM_Scm-like"/>
</dbReference>
<feature type="region of interest" description="Disordered" evidence="9">
    <location>
        <begin position="412"/>
        <end position="449"/>
    </location>
</feature>
<dbReference type="InterPro" id="IPR021987">
    <property type="entry name" value="SLED"/>
</dbReference>
<accession>A0A9B0TBT9</accession>
<dbReference type="InterPro" id="IPR004092">
    <property type="entry name" value="Mbt"/>
</dbReference>
<dbReference type="Gene3D" id="2.30.30.140">
    <property type="match status" value="2"/>
</dbReference>
<gene>
    <name evidence="12" type="primary">SCML2</name>
</gene>
<feature type="compositionally biased region" description="Basic and acidic residues" evidence="9">
    <location>
        <begin position="420"/>
        <end position="435"/>
    </location>
</feature>
<dbReference type="SMART" id="SM00454">
    <property type="entry name" value="SAM"/>
    <property type="match status" value="1"/>
</dbReference>
<keyword evidence="7" id="KW-0539">Nucleus</keyword>
<dbReference type="SUPFAM" id="SSF63748">
    <property type="entry name" value="Tudor/PWWP/MBT"/>
    <property type="match status" value="2"/>
</dbReference>
<dbReference type="SUPFAM" id="SSF47769">
    <property type="entry name" value="SAM/Pointed domain"/>
    <property type="match status" value="1"/>
</dbReference>
<name>A0A9B0TBT9_CHRAS</name>
<protein>
    <submittedName>
        <fullName evidence="12">Sex comb on midleg-like protein 2</fullName>
    </submittedName>
</protein>
<dbReference type="InterPro" id="IPR038348">
    <property type="entry name" value="SLED_sf"/>
</dbReference>
<feature type="domain" description="SAM" evidence="10">
    <location>
        <begin position="573"/>
        <end position="642"/>
    </location>
</feature>
<dbReference type="Pfam" id="PF02820">
    <property type="entry name" value="MBT"/>
    <property type="match status" value="2"/>
</dbReference>
<dbReference type="InterPro" id="IPR050548">
    <property type="entry name" value="PcG_chromatin_remod_factors"/>
</dbReference>
<dbReference type="Gene3D" id="3.90.1150.190">
    <property type="entry name" value="SLED domain"/>
    <property type="match status" value="1"/>
</dbReference>
<dbReference type="Gene3D" id="1.10.150.50">
    <property type="entry name" value="Transcription Factor, Ets-1"/>
    <property type="match status" value="1"/>
</dbReference>
<sequence length="645" mass="71557">MIPPANDFKVGMKLEARDPRNTTSVCIATVIGTTGARLRLRLDGSDNRNDFWRLVDSPDIQPIGTCEKEGDLLQPPLGYQMNVSSWPMFLLRTLSGCEMAAVTLFKKEPPRPALNNFEVGMKLEAIDRKNPYLICPATIGGVKGDEVHITFDGWSGAFDYWCKYDSRDIFPIGWCHLTGDVLQLPGANVSITKNIARIQSSPSKVARRSMQSPQKTEAVSPTQQAKKSGRTKSPGQTSVFKKGSSLKNNTSKKKVQKENNLPALCSTSATYVNSVANDLGSPSYDKDAIPGTSKIVMSTVCVYVNKHGNSGPHLDQKRIQQLPDHFGPGPVNVVLRRTVQACVDCALQTKTVFGFLKPDHRGGEVITASFDGENHSVQLPPVNSASFALRFLETFCQSLQCDNLLSSQPFSSYRSNTHSPVEHDNDKSEKEDLSGKKSTKRSSQQPLPYNALLSSKFPKTYMLDSTEQQLTLEENGKSKEQKLPEESKKSSLNSALFLNPVCRNPVNIHTSNFRSCAQPTPGTSSSALVGYNFFAKSSNYEVNRMQTQRKTEAISYTVGTHPSTLKQSYFKDPSSWSVEEVIQFMRETDPKTSALFADRFRQHEIDGKALLLLKSDVIMKYMGLKLGPALKLCHYIEKLKEGKYH</sequence>
<keyword evidence="4" id="KW-0677">Repeat</keyword>
<evidence type="ECO:0000256" key="8">
    <source>
        <dbReference type="PROSITE-ProRule" id="PRU00459"/>
    </source>
</evidence>
<dbReference type="OrthoDB" id="5912862at2759"/>
<dbReference type="GO" id="GO:0003682">
    <property type="term" value="F:chromatin binding"/>
    <property type="evidence" value="ECO:0007669"/>
    <property type="project" value="TreeGrafter"/>
</dbReference>
<proteinExistence type="inferred from homology"/>
<dbReference type="PANTHER" id="PTHR12247:SF84">
    <property type="entry name" value="SEX COMB ON MIDLEG-LIKE PROTEIN 2"/>
    <property type="match status" value="1"/>
</dbReference>
<evidence type="ECO:0000256" key="1">
    <source>
        <dbReference type="ARBA" id="ARBA00004123"/>
    </source>
</evidence>
<evidence type="ECO:0000256" key="6">
    <source>
        <dbReference type="ARBA" id="ARBA00023163"/>
    </source>
</evidence>
<dbReference type="InterPro" id="IPR001660">
    <property type="entry name" value="SAM"/>
</dbReference>
<dbReference type="PANTHER" id="PTHR12247">
    <property type="entry name" value="POLYCOMB GROUP PROTEIN"/>
    <property type="match status" value="1"/>
</dbReference>
<keyword evidence="5" id="KW-0805">Transcription regulation</keyword>
<keyword evidence="11" id="KW-1185">Reference proteome</keyword>
<evidence type="ECO:0000256" key="5">
    <source>
        <dbReference type="ARBA" id="ARBA00023015"/>
    </source>
</evidence>
<evidence type="ECO:0000313" key="11">
    <source>
        <dbReference type="Proteomes" id="UP000504623"/>
    </source>
</evidence>
<evidence type="ECO:0000259" key="10">
    <source>
        <dbReference type="SMART" id="SM00454"/>
    </source>
</evidence>
<dbReference type="SMART" id="SM00561">
    <property type="entry name" value="MBT"/>
    <property type="match status" value="2"/>
</dbReference>
<keyword evidence="6" id="KW-0804">Transcription</keyword>
<dbReference type="RefSeq" id="XP_006835658.1">
    <property type="nucleotide sequence ID" value="XM_006835595.1"/>
</dbReference>
<evidence type="ECO:0000256" key="7">
    <source>
        <dbReference type="ARBA" id="ARBA00023242"/>
    </source>
</evidence>
<evidence type="ECO:0000256" key="3">
    <source>
        <dbReference type="ARBA" id="ARBA00022491"/>
    </source>
</evidence>
<dbReference type="GO" id="GO:0005634">
    <property type="term" value="C:nucleus"/>
    <property type="evidence" value="ECO:0007669"/>
    <property type="project" value="UniProtKB-SubCell"/>
</dbReference>
<evidence type="ECO:0000256" key="9">
    <source>
        <dbReference type="SAM" id="MobiDB-lite"/>
    </source>
</evidence>
<dbReference type="CTD" id="10389"/>
<dbReference type="Proteomes" id="UP000504623">
    <property type="component" value="Unplaced"/>
</dbReference>
<comment type="subcellular location">
    <subcellularLocation>
        <location evidence="1">Nucleus</location>
    </subcellularLocation>
</comment>
<dbReference type="Pfam" id="PF12140">
    <property type="entry name" value="SLED"/>
    <property type="match status" value="1"/>
</dbReference>
<dbReference type="GO" id="GO:0042393">
    <property type="term" value="F:histone binding"/>
    <property type="evidence" value="ECO:0007669"/>
    <property type="project" value="TreeGrafter"/>
</dbReference>
<dbReference type="CDD" id="cd20106">
    <property type="entry name" value="MBT_SCML2_rpt1"/>
    <property type="match status" value="1"/>
</dbReference>
<organism evidence="11 12">
    <name type="scientific">Chrysochloris asiatica</name>
    <name type="common">Cape golden mole</name>
    <dbReference type="NCBI Taxonomy" id="185453"/>
    <lineage>
        <taxon>Eukaryota</taxon>
        <taxon>Metazoa</taxon>
        <taxon>Chordata</taxon>
        <taxon>Craniata</taxon>
        <taxon>Vertebrata</taxon>
        <taxon>Euteleostomi</taxon>
        <taxon>Mammalia</taxon>
        <taxon>Eutheria</taxon>
        <taxon>Afrotheria</taxon>
        <taxon>Chrysochloridae</taxon>
        <taxon>Chrysochlorinae</taxon>
        <taxon>Chrysochloris</taxon>
    </lineage>
</organism>
<dbReference type="CDD" id="cd09578">
    <property type="entry name" value="SAM_Scm"/>
    <property type="match status" value="1"/>
</dbReference>
<dbReference type="GO" id="GO:0045892">
    <property type="term" value="P:negative regulation of DNA-templated transcription"/>
    <property type="evidence" value="ECO:0007669"/>
    <property type="project" value="TreeGrafter"/>
</dbReference>
<feature type="region of interest" description="Disordered" evidence="9">
    <location>
        <begin position="200"/>
        <end position="259"/>
    </location>
</feature>
<dbReference type="GeneID" id="102830527"/>
<feature type="repeat" description="MBT" evidence="8">
    <location>
        <begin position="84"/>
        <end position="185"/>
    </location>
</feature>
<dbReference type="InterPro" id="IPR033763">
    <property type="entry name" value="SCML2_RBR"/>
</dbReference>
<evidence type="ECO:0000256" key="2">
    <source>
        <dbReference type="ARBA" id="ARBA00008469"/>
    </source>
</evidence>
<evidence type="ECO:0000313" key="12">
    <source>
        <dbReference type="RefSeq" id="XP_006835658.1"/>
    </source>
</evidence>
<feature type="compositionally biased region" description="Polar residues" evidence="9">
    <location>
        <begin position="200"/>
        <end position="249"/>
    </location>
</feature>
<dbReference type="PROSITE" id="PS51079">
    <property type="entry name" value="MBT"/>
    <property type="match status" value="2"/>
</dbReference>
<comment type="similarity">
    <text evidence="2">Belongs to the SCM family.</text>
</comment>
<reference evidence="12" key="1">
    <citation type="submission" date="2025-08" db="UniProtKB">
        <authorList>
            <consortium name="RefSeq"/>
        </authorList>
    </citation>
    <scope>IDENTIFICATION</scope>
    <source>
        <tissue evidence="12">Spleen</tissue>
    </source>
</reference>
<keyword evidence="3" id="KW-0678">Repressor</keyword>